<keyword evidence="2" id="KW-0472">Membrane</keyword>
<dbReference type="AlphaFoldDB" id="A0A2R4CGQ4"/>
<evidence type="ECO:0000313" key="4">
    <source>
        <dbReference type="Proteomes" id="UP000240505"/>
    </source>
</evidence>
<dbReference type="EMBL" id="CP028324">
    <property type="protein sequence ID" value="AVR98722.1"/>
    <property type="molecule type" value="Genomic_DNA"/>
</dbReference>
<dbReference type="Proteomes" id="UP000240505">
    <property type="component" value="Chromosome"/>
</dbReference>
<keyword evidence="2" id="KW-0812">Transmembrane</keyword>
<gene>
    <name evidence="3" type="ORF">C9I28_26120</name>
</gene>
<name>A0A2R4CGQ4_9BURK</name>
<reference evidence="3 4" key="1">
    <citation type="submission" date="2018-03" db="EMBL/GenBank/DDBJ databases">
        <title>Massilia armeniaca sp. nov., isolated from desert soil.</title>
        <authorList>
            <person name="Huang H."/>
            <person name="Ren M."/>
        </authorList>
    </citation>
    <scope>NUCLEOTIDE SEQUENCE [LARGE SCALE GENOMIC DNA]</scope>
    <source>
        <strain evidence="3 4">ZMN-3</strain>
    </source>
</reference>
<keyword evidence="2" id="KW-1133">Transmembrane helix</keyword>
<dbReference type="OrthoDB" id="6520248at2"/>
<protein>
    <recommendedName>
        <fullName evidence="5">DUF1640 domain-containing protein</fullName>
    </recommendedName>
</protein>
<dbReference type="KEGG" id="masz:C9I28_26120"/>
<proteinExistence type="predicted"/>
<evidence type="ECO:0008006" key="5">
    <source>
        <dbReference type="Google" id="ProtNLM"/>
    </source>
</evidence>
<sequence length="96" mass="10639">MSEEIMEADAKTRCHGGAAGNGNGTERRFAAIERDVAVFVSNYCTKEDLVRVELKLLDRFGRLDATMAELESRMVRWFFATTVSLAAVAFTAGKFL</sequence>
<keyword evidence="4" id="KW-1185">Reference proteome</keyword>
<feature type="region of interest" description="Disordered" evidence="1">
    <location>
        <begin position="1"/>
        <end position="24"/>
    </location>
</feature>
<feature type="transmembrane region" description="Helical" evidence="2">
    <location>
        <begin position="77"/>
        <end position="95"/>
    </location>
</feature>
<evidence type="ECO:0000256" key="1">
    <source>
        <dbReference type="SAM" id="MobiDB-lite"/>
    </source>
</evidence>
<organism evidence="3 4">
    <name type="scientific">Pseudoduganella armeniaca</name>
    <dbReference type="NCBI Taxonomy" id="2072590"/>
    <lineage>
        <taxon>Bacteria</taxon>
        <taxon>Pseudomonadati</taxon>
        <taxon>Pseudomonadota</taxon>
        <taxon>Betaproteobacteria</taxon>
        <taxon>Burkholderiales</taxon>
        <taxon>Oxalobacteraceae</taxon>
        <taxon>Telluria group</taxon>
        <taxon>Pseudoduganella</taxon>
    </lineage>
</organism>
<dbReference type="RefSeq" id="WP_107144055.1">
    <property type="nucleotide sequence ID" value="NZ_CP028324.1"/>
</dbReference>
<accession>A0A2R4CGQ4</accession>
<evidence type="ECO:0000313" key="3">
    <source>
        <dbReference type="EMBL" id="AVR98722.1"/>
    </source>
</evidence>
<evidence type="ECO:0000256" key="2">
    <source>
        <dbReference type="SAM" id="Phobius"/>
    </source>
</evidence>